<accession>A0ABW1G7Q2</accession>
<evidence type="ECO:0000256" key="1">
    <source>
        <dbReference type="SAM" id="MobiDB-lite"/>
    </source>
</evidence>
<comment type="caution">
    <text evidence="2">The sequence shown here is derived from an EMBL/GenBank/DDBJ whole genome shotgun (WGS) entry which is preliminary data.</text>
</comment>
<dbReference type="RefSeq" id="WP_380584949.1">
    <property type="nucleotide sequence ID" value="NZ_JBHSQJ010000076.1"/>
</dbReference>
<evidence type="ECO:0000313" key="3">
    <source>
        <dbReference type="Proteomes" id="UP001596174"/>
    </source>
</evidence>
<keyword evidence="3" id="KW-1185">Reference proteome</keyword>
<evidence type="ECO:0000313" key="2">
    <source>
        <dbReference type="EMBL" id="MFC5909276.1"/>
    </source>
</evidence>
<dbReference type="Proteomes" id="UP001596174">
    <property type="component" value="Unassembled WGS sequence"/>
</dbReference>
<reference evidence="3" key="1">
    <citation type="journal article" date="2019" name="Int. J. Syst. Evol. Microbiol.">
        <title>The Global Catalogue of Microorganisms (GCM) 10K type strain sequencing project: providing services to taxonomists for standard genome sequencing and annotation.</title>
        <authorList>
            <consortium name="The Broad Institute Genomics Platform"/>
            <consortium name="The Broad Institute Genome Sequencing Center for Infectious Disease"/>
            <person name="Wu L."/>
            <person name="Ma J."/>
        </authorList>
    </citation>
    <scope>NUCLEOTIDE SEQUENCE [LARGE SCALE GENOMIC DNA]</scope>
    <source>
        <strain evidence="3">JCM 4816</strain>
    </source>
</reference>
<feature type="region of interest" description="Disordered" evidence="1">
    <location>
        <begin position="1"/>
        <end position="32"/>
    </location>
</feature>
<evidence type="ECO:0008006" key="4">
    <source>
        <dbReference type="Google" id="ProtNLM"/>
    </source>
</evidence>
<proteinExistence type="predicted"/>
<protein>
    <recommendedName>
        <fullName evidence="4">DNA-binding protein</fullName>
    </recommendedName>
</protein>
<name>A0ABW1G7Q2_9ACTN</name>
<dbReference type="EMBL" id="JBHSQJ010000076">
    <property type="protein sequence ID" value="MFC5909276.1"/>
    <property type="molecule type" value="Genomic_DNA"/>
</dbReference>
<organism evidence="2 3">
    <name type="scientific">Streptacidiphilus monticola</name>
    <dbReference type="NCBI Taxonomy" id="2161674"/>
    <lineage>
        <taxon>Bacteria</taxon>
        <taxon>Bacillati</taxon>
        <taxon>Actinomycetota</taxon>
        <taxon>Actinomycetes</taxon>
        <taxon>Kitasatosporales</taxon>
        <taxon>Streptomycetaceae</taxon>
        <taxon>Streptacidiphilus</taxon>
    </lineage>
</organism>
<sequence>MRRDTRQAETATLRGVVRASGAGEAGSPLPGSPLADVPLPDPARVEPAVLCALLARHGWIRRGGAQGRYSRWTAPEDLEPDTSLLVPADRSFDDSLDLLADAVAALARSGVPSAGVILAALAVPGDEIHWRRETPGAGGAVPWDADAELHAGASGMLAAAAKAGQARAAYFGARFEAEARDFLGRVVVVAPGSGAGTLTAYLPAPDDRAATTALARSLEALRDAVDLQRTTGRADAFDAGVRVGVSHELVAAVVRLVRGSEGVAVSLAWSPQAGTPGGFGSRRLAVEFSPGDLPALEEAADRLERSEPSRPVELVGAVVRLKRAVPGATGTVRLRVLGGAEVEEVRVRLDDAEYRVAVEAHLTGRPVRIRGRLERKAGFRRLASPTDLRIADLEEGERERLLKPLREPEDAP</sequence>
<gene>
    <name evidence="2" type="ORF">ACFP3V_18900</name>
</gene>